<comment type="caution">
    <text evidence="1">The sequence shown here is derived from an EMBL/GenBank/DDBJ whole genome shotgun (WGS) entry which is preliminary data.</text>
</comment>
<evidence type="ECO:0000313" key="1">
    <source>
        <dbReference type="EMBL" id="GAA0725917.1"/>
    </source>
</evidence>
<proteinExistence type="predicted"/>
<dbReference type="SUPFAM" id="SSF55961">
    <property type="entry name" value="Bet v1-like"/>
    <property type="match status" value="1"/>
</dbReference>
<keyword evidence="2" id="KW-1185">Reference proteome</keyword>
<dbReference type="InterPro" id="IPR019587">
    <property type="entry name" value="Polyketide_cyclase/dehydratase"/>
</dbReference>
<sequence>MKQSNHHFSFTISVNTTKAKVWQTLIDVQNWHEWDTELIEASLEGIFEKGVKGTMIPKTGPKLKFYISELIPNQSYTINTIMPVGELVIKRSLTETNNEVHFTDDIAFTGFLKYVFGFMLGSKFRKVLPEVMNNFKRIAERK</sequence>
<protein>
    <recommendedName>
        <fullName evidence="3">Polyketide cyclase</fullName>
    </recommendedName>
</protein>
<dbReference type="Pfam" id="PF10604">
    <property type="entry name" value="Polyketide_cyc2"/>
    <property type="match status" value="1"/>
</dbReference>
<dbReference type="RefSeq" id="WP_343913301.1">
    <property type="nucleotide sequence ID" value="NZ_BAAAGE010000003.1"/>
</dbReference>
<evidence type="ECO:0000313" key="2">
    <source>
        <dbReference type="Proteomes" id="UP001501758"/>
    </source>
</evidence>
<accession>A0ABN1J1M6</accession>
<reference evidence="1 2" key="1">
    <citation type="journal article" date="2019" name="Int. J. Syst. Evol. Microbiol.">
        <title>The Global Catalogue of Microorganisms (GCM) 10K type strain sequencing project: providing services to taxonomists for standard genome sequencing and annotation.</title>
        <authorList>
            <consortium name="The Broad Institute Genomics Platform"/>
            <consortium name="The Broad Institute Genome Sequencing Center for Infectious Disease"/>
            <person name="Wu L."/>
            <person name="Ma J."/>
        </authorList>
    </citation>
    <scope>NUCLEOTIDE SEQUENCE [LARGE SCALE GENOMIC DNA]</scope>
    <source>
        <strain evidence="1 2">JCM 15974</strain>
    </source>
</reference>
<evidence type="ECO:0008006" key="3">
    <source>
        <dbReference type="Google" id="ProtNLM"/>
    </source>
</evidence>
<dbReference type="InterPro" id="IPR023393">
    <property type="entry name" value="START-like_dom_sf"/>
</dbReference>
<dbReference type="EMBL" id="BAAAGE010000003">
    <property type="protein sequence ID" value="GAA0725917.1"/>
    <property type="molecule type" value="Genomic_DNA"/>
</dbReference>
<organism evidence="1 2">
    <name type="scientific">Aquimarina litoralis</name>
    <dbReference type="NCBI Taxonomy" id="584605"/>
    <lineage>
        <taxon>Bacteria</taxon>
        <taxon>Pseudomonadati</taxon>
        <taxon>Bacteroidota</taxon>
        <taxon>Flavobacteriia</taxon>
        <taxon>Flavobacteriales</taxon>
        <taxon>Flavobacteriaceae</taxon>
        <taxon>Aquimarina</taxon>
    </lineage>
</organism>
<dbReference type="Proteomes" id="UP001501758">
    <property type="component" value="Unassembled WGS sequence"/>
</dbReference>
<name>A0ABN1J1M6_9FLAO</name>
<dbReference type="Gene3D" id="3.30.530.20">
    <property type="match status" value="1"/>
</dbReference>
<gene>
    <name evidence="1" type="ORF">GCM10009430_32300</name>
</gene>